<feature type="non-terminal residue" evidence="2">
    <location>
        <position position="141"/>
    </location>
</feature>
<name>A0ABV2AUT9_9EUKA</name>
<evidence type="ECO:0000256" key="1">
    <source>
        <dbReference type="SAM" id="MobiDB-lite"/>
    </source>
</evidence>
<proteinExistence type="predicted"/>
<sequence>MAEPIINYKNAQIKQMVANSLQQQNDPQNLEKRRHVGSPLKQELYGDHETREHKTQNQKHQNQKRLTKNQPNNKYSGNNTEKENVEHQNNEKRNANSPHHKRYLYIYRETSRTKKSDGKETGTAKKSDEENGVKDEKVKTE</sequence>
<dbReference type="EMBL" id="JBDODL010006093">
    <property type="protein sequence ID" value="MES1923416.1"/>
    <property type="molecule type" value="Genomic_DNA"/>
</dbReference>
<evidence type="ECO:0000313" key="2">
    <source>
        <dbReference type="EMBL" id="MES1923416.1"/>
    </source>
</evidence>
<feature type="compositionally biased region" description="Basic and acidic residues" evidence="1">
    <location>
        <begin position="44"/>
        <end position="55"/>
    </location>
</feature>
<gene>
    <name evidence="2" type="ORF">MHBO_004983</name>
</gene>
<feature type="compositionally biased region" description="Basic and acidic residues" evidence="1">
    <location>
        <begin position="80"/>
        <end position="94"/>
    </location>
</feature>
<feature type="compositionally biased region" description="Basic and acidic residues" evidence="1">
    <location>
        <begin position="109"/>
        <end position="141"/>
    </location>
</feature>
<protein>
    <submittedName>
        <fullName evidence="2">Uncharacterized protein</fullName>
    </submittedName>
</protein>
<reference evidence="2 3" key="1">
    <citation type="journal article" date="2024" name="BMC Biol.">
        <title>Comparative genomics of Ascetosporea gives new insight into the evolutionary basis for animal parasitism in Rhizaria.</title>
        <authorList>
            <person name="Hiltunen Thoren M."/>
            <person name="Onut-Brannstrom I."/>
            <person name="Alfjorden A."/>
            <person name="Peckova H."/>
            <person name="Swords F."/>
            <person name="Hooper C."/>
            <person name="Holzer A.S."/>
            <person name="Bass D."/>
            <person name="Burki F."/>
        </authorList>
    </citation>
    <scope>NUCLEOTIDE SEQUENCE [LARGE SCALE GENOMIC DNA]</scope>
    <source>
        <strain evidence="2">20-A016</strain>
    </source>
</reference>
<dbReference type="Proteomes" id="UP001439008">
    <property type="component" value="Unassembled WGS sequence"/>
</dbReference>
<comment type="caution">
    <text evidence="2">The sequence shown here is derived from an EMBL/GenBank/DDBJ whole genome shotgun (WGS) entry which is preliminary data.</text>
</comment>
<organism evidence="2 3">
    <name type="scientific">Bonamia ostreae</name>
    <dbReference type="NCBI Taxonomy" id="126728"/>
    <lineage>
        <taxon>Eukaryota</taxon>
        <taxon>Sar</taxon>
        <taxon>Rhizaria</taxon>
        <taxon>Endomyxa</taxon>
        <taxon>Ascetosporea</taxon>
        <taxon>Haplosporida</taxon>
        <taxon>Bonamia</taxon>
    </lineage>
</organism>
<keyword evidence="3" id="KW-1185">Reference proteome</keyword>
<feature type="compositionally biased region" description="Polar residues" evidence="1">
    <location>
        <begin position="68"/>
        <end position="79"/>
    </location>
</feature>
<feature type="compositionally biased region" description="Polar residues" evidence="1">
    <location>
        <begin position="17"/>
        <end position="28"/>
    </location>
</feature>
<accession>A0ABV2AUT9</accession>
<feature type="region of interest" description="Disordered" evidence="1">
    <location>
        <begin position="17"/>
        <end position="141"/>
    </location>
</feature>
<evidence type="ECO:0000313" key="3">
    <source>
        <dbReference type="Proteomes" id="UP001439008"/>
    </source>
</evidence>